<keyword evidence="3 8" id="KW-1003">Cell membrane</keyword>
<dbReference type="PANTHER" id="PTHR33989">
    <property type="match status" value="1"/>
</dbReference>
<dbReference type="OrthoDB" id="1641940at2"/>
<evidence type="ECO:0000313" key="12">
    <source>
        <dbReference type="Proteomes" id="UP000191448"/>
    </source>
</evidence>
<evidence type="ECO:0000256" key="7">
    <source>
        <dbReference type="ARBA" id="ARBA00023136"/>
    </source>
</evidence>
<dbReference type="NCBIfam" id="TIGR00410">
    <property type="entry name" value="lacE"/>
    <property type="match status" value="1"/>
</dbReference>
<feature type="transmembrane region" description="Helical" evidence="9">
    <location>
        <begin position="253"/>
        <end position="274"/>
    </location>
</feature>
<dbReference type="GO" id="GO:0009401">
    <property type="term" value="P:phosphoenolpyruvate-dependent sugar phosphotransferase system"/>
    <property type="evidence" value="ECO:0007669"/>
    <property type="project" value="InterPro"/>
</dbReference>
<evidence type="ECO:0000256" key="2">
    <source>
        <dbReference type="ARBA" id="ARBA00022448"/>
    </source>
</evidence>
<protein>
    <recommendedName>
        <fullName evidence="8">Permease IIC component</fullName>
    </recommendedName>
</protein>
<keyword evidence="2 8" id="KW-0813">Transport</keyword>
<keyword evidence="6 9" id="KW-1133">Transmembrane helix</keyword>
<dbReference type="GO" id="GO:0008982">
    <property type="term" value="F:protein-N(PI)-phosphohistidine-sugar phosphotransferase activity"/>
    <property type="evidence" value="ECO:0007669"/>
    <property type="project" value="UniProtKB-UniRule"/>
</dbReference>
<dbReference type="InterPro" id="IPR051088">
    <property type="entry name" value="PTS_Sugar-EIIC/EIIB"/>
</dbReference>
<evidence type="ECO:0000259" key="10">
    <source>
        <dbReference type="PROSITE" id="PS51105"/>
    </source>
</evidence>
<keyword evidence="4 8" id="KW-0762">Sugar transport</keyword>
<feature type="transmembrane region" description="Helical" evidence="9">
    <location>
        <begin position="314"/>
        <end position="333"/>
    </location>
</feature>
<dbReference type="Pfam" id="PF02378">
    <property type="entry name" value="PTS_EIIC"/>
    <property type="match status" value="1"/>
</dbReference>
<dbReference type="PANTHER" id="PTHR33989:SF4">
    <property type="entry name" value="PTS SYSTEM N,N'-DIACETYLCHITOBIOSE-SPECIFIC EIIC COMPONENT"/>
    <property type="match status" value="1"/>
</dbReference>
<dbReference type="InterPro" id="IPR003352">
    <property type="entry name" value="PTS_EIIC"/>
</dbReference>
<feature type="transmembrane region" description="Helical" evidence="9">
    <location>
        <begin position="91"/>
        <end position="111"/>
    </location>
</feature>
<evidence type="ECO:0000313" key="11">
    <source>
        <dbReference type="EMBL" id="OPX49599.1"/>
    </source>
</evidence>
<evidence type="ECO:0000256" key="1">
    <source>
        <dbReference type="ARBA" id="ARBA00004651"/>
    </source>
</evidence>
<sequence>MKFMDKLAAGLEKFLMPIAEKLGRQKQLCALRDGFIATLPVAMAGAMGSLFLNALVRDTSVFGEKLNKIDAYAQNIQPFLTKYIQPILGNMWWGTIALTSLFIVLAIAYSLGRAYDVDPFATALVSLGAFLTLVPDSTNVTLQPEGAAEVTGSAWGLINYSSFNSTAMFTAMLVALLGGQLFIYLTKKGIVIKMPEQVPPAVSKAFAAVIPAIVVIGLAGLVHSLSLAFTGMDFKVFIEKTIQEPLMALGQSPITYIILILLSQLLWFFGLHGLNMVEPALNTLYKPALYDNIDAVTAGGEAINTLTRNFVDVYAMPGGSGGTLALLIAIFIFSKRQESRELAKLAIAPGCFNINEPVIFGLPLVLNPIYFIPFIITPPICIAIAYMATEAGLVSRICAELPWVTPPVFHAVLATNGDIKAGILAAALLLLSVLIWTPFVIAANRIGNEE</sequence>
<comment type="subcellular location">
    <subcellularLocation>
        <location evidence="1">Cell membrane</location>
        <topology evidence="1">Multi-pass membrane protein</topology>
    </subcellularLocation>
</comment>
<evidence type="ECO:0000256" key="5">
    <source>
        <dbReference type="ARBA" id="ARBA00022692"/>
    </source>
</evidence>
<keyword evidence="7 8" id="KW-0472">Membrane</keyword>
<feature type="transmembrane region" description="Helical" evidence="9">
    <location>
        <begin position="370"/>
        <end position="388"/>
    </location>
</feature>
<gene>
    <name evidence="11" type="primary">gmuC_2</name>
    <name evidence="11" type="ORF">CLTHE_05740</name>
</gene>
<dbReference type="AlphaFoldDB" id="A0A1V4SZ89"/>
<dbReference type="GO" id="GO:0005886">
    <property type="term" value="C:plasma membrane"/>
    <property type="evidence" value="ECO:0007669"/>
    <property type="project" value="UniProtKB-SubCell"/>
</dbReference>
<reference evidence="11 12" key="1">
    <citation type="submission" date="2016-02" db="EMBL/GenBank/DDBJ databases">
        <title>Genome sequence of Clostridium thermobutyricum DSM 4928.</title>
        <authorList>
            <person name="Poehlein A."/>
            <person name="Daniel R."/>
        </authorList>
    </citation>
    <scope>NUCLEOTIDE SEQUENCE [LARGE SCALE GENOMIC DNA]</scope>
    <source>
        <strain evidence="11 12">DSM 4928</strain>
    </source>
</reference>
<dbReference type="EMBL" id="LTAY01000022">
    <property type="protein sequence ID" value="OPX49599.1"/>
    <property type="molecule type" value="Genomic_DNA"/>
</dbReference>
<keyword evidence="5 9" id="KW-0812">Transmembrane</keyword>
<dbReference type="PIRSF" id="PIRSF006351">
    <property type="entry name" value="PTS_EIIC-Cellobiose"/>
    <property type="match status" value="1"/>
</dbReference>
<feature type="transmembrane region" description="Helical" evidence="9">
    <location>
        <begin position="423"/>
        <end position="443"/>
    </location>
</feature>
<feature type="domain" description="PTS EIIC type-3" evidence="10">
    <location>
        <begin position="11"/>
        <end position="439"/>
    </location>
</feature>
<comment type="caution">
    <text evidence="11">The sequence shown here is derived from an EMBL/GenBank/DDBJ whole genome shotgun (WGS) entry which is preliminary data.</text>
</comment>
<feature type="transmembrane region" description="Helical" evidence="9">
    <location>
        <begin position="205"/>
        <end position="232"/>
    </location>
</feature>
<feature type="transmembrane region" description="Helical" evidence="9">
    <location>
        <begin position="34"/>
        <end position="56"/>
    </location>
</feature>
<dbReference type="RefSeq" id="WP_158082648.1">
    <property type="nucleotide sequence ID" value="NZ_LTAY01000022.1"/>
</dbReference>
<evidence type="ECO:0000256" key="9">
    <source>
        <dbReference type="SAM" id="Phobius"/>
    </source>
</evidence>
<evidence type="ECO:0000256" key="3">
    <source>
        <dbReference type="ARBA" id="ARBA00022475"/>
    </source>
</evidence>
<evidence type="ECO:0000256" key="6">
    <source>
        <dbReference type="ARBA" id="ARBA00022989"/>
    </source>
</evidence>
<dbReference type="InterPro" id="IPR004796">
    <property type="entry name" value="PTS_IIC_cello"/>
</dbReference>
<proteinExistence type="predicted"/>
<name>A0A1V4SZ89_9CLOT</name>
<dbReference type="Proteomes" id="UP000191448">
    <property type="component" value="Unassembled WGS sequence"/>
</dbReference>
<comment type="function">
    <text evidence="8">The phosphoenolpyruvate-dependent sugar phosphotransferase system (PTS), a major carbohydrate active -transport system, catalyzes the phosphorylation of incoming sugar substrates concomitant with their translocation across the cell membrane.</text>
</comment>
<accession>A0A1V4SZ89</accession>
<organism evidence="11 12">
    <name type="scientific">Clostridium thermobutyricum DSM 4928</name>
    <dbReference type="NCBI Taxonomy" id="1121339"/>
    <lineage>
        <taxon>Bacteria</taxon>
        <taxon>Bacillati</taxon>
        <taxon>Bacillota</taxon>
        <taxon>Clostridia</taxon>
        <taxon>Eubacteriales</taxon>
        <taxon>Clostridiaceae</taxon>
        <taxon>Clostridium</taxon>
    </lineage>
</organism>
<feature type="transmembrane region" description="Helical" evidence="9">
    <location>
        <begin position="167"/>
        <end position="185"/>
    </location>
</feature>
<evidence type="ECO:0000256" key="4">
    <source>
        <dbReference type="ARBA" id="ARBA00022597"/>
    </source>
</evidence>
<dbReference type="InterPro" id="IPR004501">
    <property type="entry name" value="PTS_EIIC_3"/>
</dbReference>
<dbReference type="PROSITE" id="PS51105">
    <property type="entry name" value="PTS_EIIC_TYPE_3"/>
    <property type="match status" value="1"/>
</dbReference>
<dbReference type="GO" id="GO:1902815">
    <property type="term" value="P:N,N'-diacetylchitobiose import"/>
    <property type="evidence" value="ECO:0007669"/>
    <property type="project" value="TreeGrafter"/>
</dbReference>
<evidence type="ECO:0000256" key="8">
    <source>
        <dbReference type="PIRNR" id="PIRNR006351"/>
    </source>
</evidence>